<name>Q7NNF1_GLOVI</name>
<dbReference type="InterPro" id="IPR002909">
    <property type="entry name" value="IPT_dom"/>
</dbReference>
<dbReference type="Pfam" id="PF01833">
    <property type="entry name" value="TIG"/>
    <property type="match status" value="3"/>
</dbReference>
<gene>
    <name evidence="2" type="ordered locus">gll0460</name>
</gene>
<dbReference type="SMART" id="SM00429">
    <property type="entry name" value="IPT"/>
    <property type="match status" value="3"/>
</dbReference>
<proteinExistence type="predicted"/>
<reference evidence="2 3" key="1">
    <citation type="journal article" date="2003" name="DNA Res.">
        <title>Complete genome structure of Gloeobacter violaceus PCC 7421, a cyanobacterium that lacks thylakoids.</title>
        <authorList>
            <person name="Nakamura Y."/>
            <person name="Kaneko T."/>
            <person name="Sato S."/>
            <person name="Mimuro M."/>
            <person name="Miyashita H."/>
            <person name="Tsuchiya T."/>
            <person name="Sasamoto S."/>
            <person name="Watanabe A."/>
            <person name="Kawashima K."/>
            <person name="Kishida Y."/>
            <person name="Kiyokawa C."/>
            <person name="Kohara M."/>
            <person name="Matsumoto M."/>
            <person name="Matsuno A."/>
            <person name="Nakazaki N."/>
            <person name="Shimpo S."/>
            <person name="Takeuchi C."/>
            <person name="Yamada M."/>
            <person name="Tabata S."/>
        </authorList>
    </citation>
    <scope>NUCLEOTIDE SEQUENCE [LARGE SCALE GENOMIC DNA]</scope>
    <source>
        <strain evidence="3">ATCC 29082 / PCC 7421</strain>
    </source>
</reference>
<dbReference type="InterPro" id="IPR013783">
    <property type="entry name" value="Ig-like_fold"/>
</dbReference>
<dbReference type="HOGENOM" id="CLU_036589_0_0_3"/>
<evidence type="ECO:0000313" key="2">
    <source>
        <dbReference type="EMBL" id="BAC88401.1"/>
    </source>
</evidence>
<feature type="domain" description="IPT/TIG" evidence="1">
    <location>
        <begin position="41"/>
        <end position="119"/>
    </location>
</feature>
<organism evidence="2 3">
    <name type="scientific">Gloeobacter violaceus (strain ATCC 29082 / PCC 7421)</name>
    <dbReference type="NCBI Taxonomy" id="251221"/>
    <lineage>
        <taxon>Bacteria</taxon>
        <taxon>Bacillati</taxon>
        <taxon>Cyanobacteriota</taxon>
        <taxon>Cyanophyceae</taxon>
        <taxon>Gloeobacterales</taxon>
        <taxon>Gloeobacteraceae</taxon>
        <taxon>Gloeobacter</taxon>
    </lineage>
</organism>
<accession>Q7NNF1</accession>
<dbReference type="SUPFAM" id="SSF81296">
    <property type="entry name" value="E set domains"/>
    <property type="match status" value="3"/>
</dbReference>
<evidence type="ECO:0000259" key="1">
    <source>
        <dbReference type="SMART" id="SM00429"/>
    </source>
</evidence>
<dbReference type="PhylomeDB" id="Q7NNF1"/>
<dbReference type="AlphaFoldDB" id="Q7NNF1"/>
<dbReference type="EMBL" id="BA000045">
    <property type="protein sequence ID" value="BAC88401.1"/>
    <property type="molecule type" value="Genomic_DNA"/>
</dbReference>
<reference evidence="2 3" key="2">
    <citation type="journal article" date="2003" name="DNA Res.">
        <title>Complete genome structure of Gloeobacter violaceus PCC 7421, a cyanobacterium that lacks thylakoids (supplement).</title>
        <authorList>
            <person name="Nakamura Y."/>
            <person name="Kaneko T."/>
            <person name="Sato S."/>
            <person name="Mimuro M."/>
            <person name="Miyashita H."/>
            <person name="Tsuchiya T."/>
            <person name="Sasamoto S."/>
            <person name="Watanabe A."/>
            <person name="Kawashima K."/>
            <person name="Kishida Y."/>
            <person name="Kiyokawa C."/>
            <person name="Kohara M."/>
            <person name="Matsumoto M."/>
            <person name="Matsuno A."/>
            <person name="Nakazaki N."/>
            <person name="Shimpo S."/>
            <person name="Takeuchi C."/>
            <person name="Yamada M."/>
            <person name="Tabata S."/>
        </authorList>
    </citation>
    <scope>NUCLEOTIDE SEQUENCE [LARGE SCALE GENOMIC DNA]</scope>
    <source>
        <strain evidence="3">ATCC 29082 / PCC 7421</strain>
    </source>
</reference>
<sequence length="471" mass="50629">MEIVMYYLQLFRPVPILSYCALFYTLLVLLGLPELGSRALAAGISGFSPSSGPIGTTVTIDGSGFKDVSSVQFGGGNVSFTQTSDSTITATINSNAETGKITVKASSGSLTSSNSFTVTIAKPSISSFSPAGGPPETKVVVKGANFEGVQSFKIGNVYLPFTYDSSSQLTATTKVGNVTGKITITTSGGSVTSSNTFTSDPPSITSITPLQGSAYPATDITIKGINLSGIGGVAFGKGYAERWEYISHNELRTQVPCTASTGKVTIDTFAGKITSYNDFTVPDAGVPSDVPQRIACVKEPLTPPDGFTAITYWGQAIVDTSKTGEATVEIDYMKLWCTINGTEKLLADDQGSVYGHLYVRSGWYSIRETEPMPYTYNAQNDSVVLKLSQHPDKIFHWYMNTPRASWSPQDTVSGCRVEGRMKISGPALVQLGADWWVDAYAPWNGAQVNNREMGYTNWYRQSPDWRVIDLP</sequence>
<dbReference type="InParanoid" id="Q7NNF1"/>
<dbReference type="eggNOG" id="COG3468">
    <property type="taxonomic scope" value="Bacteria"/>
</dbReference>
<dbReference type="InterPro" id="IPR014756">
    <property type="entry name" value="Ig_E-set"/>
</dbReference>
<dbReference type="RefSeq" id="WP_011140463.1">
    <property type="nucleotide sequence ID" value="NC_005125.1"/>
</dbReference>
<dbReference type="EnsemblBacteria" id="BAC88401">
    <property type="protein sequence ID" value="BAC88401"/>
    <property type="gene ID" value="BAC88401"/>
</dbReference>
<dbReference type="CDD" id="cd00102">
    <property type="entry name" value="IPT"/>
    <property type="match status" value="1"/>
</dbReference>
<keyword evidence="3" id="KW-1185">Reference proteome</keyword>
<feature type="domain" description="IPT/TIG" evidence="1">
    <location>
        <begin position="122"/>
        <end position="200"/>
    </location>
</feature>
<feature type="domain" description="IPT/TIG" evidence="1">
    <location>
        <begin position="201"/>
        <end position="282"/>
    </location>
</feature>
<dbReference type="KEGG" id="gvi:gll0460"/>
<dbReference type="STRING" id="251221.gene:10757932"/>
<evidence type="ECO:0000313" key="3">
    <source>
        <dbReference type="Proteomes" id="UP000000557"/>
    </source>
</evidence>
<dbReference type="Proteomes" id="UP000000557">
    <property type="component" value="Chromosome"/>
</dbReference>
<dbReference type="Gene3D" id="2.60.40.10">
    <property type="entry name" value="Immunoglobulins"/>
    <property type="match status" value="3"/>
</dbReference>
<dbReference type="OrthoDB" id="1433682at2"/>
<protein>
    <submittedName>
        <fullName evidence="2">Gll0460 protein</fullName>
    </submittedName>
</protein>